<accession>A0A384J7X9</accession>
<dbReference type="PANTHER" id="PTHR23502:SF20">
    <property type="entry name" value="TRANSPORTER, PUTATIVE (AFU_ORTHOLOGUE AFUA_6G13880)-RELATED"/>
    <property type="match status" value="1"/>
</dbReference>
<reference evidence="7 8" key="3">
    <citation type="journal article" date="2017" name="Mol. Plant Pathol.">
        <title>A gapless genome sequence of the fungus Botrytis cinerea.</title>
        <authorList>
            <person name="Van Kan J.A."/>
            <person name="Stassen J.H."/>
            <person name="Mosbach A."/>
            <person name="Van Der Lee T.A."/>
            <person name="Faino L."/>
            <person name="Farmer A.D."/>
            <person name="Papasotiriou D.G."/>
            <person name="Zhou S."/>
            <person name="Seidl M.F."/>
            <person name="Cottam E."/>
            <person name="Edel D."/>
            <person name="Hahn M."/>
            <person name="Schwartz D.C."/>
            <person name="Dietrich R.A."/>
            <person name="Widdison S."/>
            <person name="Scalliet G."/>
        </authorList>
    </citation>
    <scope>NUCLEOTIDE SEQUENCE [LARGE SCALE GENOMIC DNA]</scope>
    <source>
        <strain evidence="7 8">B05.10</strain>
    </source>
</reference>
<dbReference type="GO" id="GO:0022857">
    <property type="term" value="F:transmembrane transporter activity"/>
    <property type="evidence" value="ECO:0007669"/>
    <property type="project" value="InterPro"/>
</dbReference>
<dbReference type="OrthoDB" id="2585655at2759"/>
<dbReference type="InterPro" id="IPR020846">
    <property type="entry name" value="MFS_dom"/>
</dbReference>
<dbReference type="Gene3D" id="1.20.1720.10">
    <property type="entry name" value="Multidrug resistance protein D"/>
    <property type="match status" value="1"/>
</dbReference>
<dbReference type="Pfam" id="PF07690">
    <property type="entry name" value="MFS_1"/>
    <property type="match status" value="1"/>
</dbReference>
<evidence type="ECO:0000313" key="7">
    <source>
        <dbReference type="EMBL" id="ATZ46542.1"/>
    </source>
</evidence>
<evidence type="ECO:0000256" key="1">
    <source>
        <dbReference type="ARBA" id="ARBA00004141"/>
    </source>
</evidence>
<dbReference type="PANTHER" id="PTHR23502">
    <property type="entry name" value="MAJOR FACILITATOR SUPERFAMILY"/>
    <property type="match status" value="1"/>
</dbReference>
<keyword evidence="3 5" id="KW-1133">Transmembrane helix</keyword>
<evidence type="ECO:0000256" key="3">
    <source>
        <dbReference type="ARBA" id="ARBA00022989"/>
    </source>
</evidence>
<feature type="domain" description="Major facilitator superfamily (MFS) profile" evidence="6">
    <location>
        <begin position="67"/>
        <end position="264"/>
    </location>
</feature>
<keyword evidence="4 5" id="KW-0472">Membrane</keyword>
<keyword evidence="8" id="KW-1185">Reference proteome</keyword>
<dbReference type="InterPro" id="IPR011701">
    <property type="entry name" value="MFS"/>
</dbReference>
<dbReference type="EMBL" id="CP009805">
    <property type="protein sequence ID" value="ATZ46542.1"/>
    <property type="molecule type" value="Genomic_DNA"/>
</dbReference>
<evidence type="ECO:0000256" key="4">
    <source>
        <dbReference type="ARBA" id="ARBA00023136"/>
    </source>
</evidence>
<dbReference type="GeneID" id="5429848"/>
<dbReference type="InterPro" id="IPR036259">
    <property type="entry name" value="MFS_trans_sf"/>
</dbReference>
<organism evidence="7 8">
    <name type="scientific">Botryotinia fuckeliana (strain B05.10)</name>
    <name type="common">Noble rot fungus</name>
    <name type="synonym">Botrytis cinerea</name>
    <dbReference type="NCBI Taxonomy" id="332648"/>
    <lineage>
        <taxon>Eukaryota</taxon>
        <taxon>Fungi</taxon>
        <taxon>Dikarya</taxon>
        <taxon>Ascomycota</taxon>
        <taxon>Pezizomycotina</taxon>
        <taxon>Leotiomycetes</taxon>
        <taxon>Helotiales</taxon>
        <taxon>Sclerotiniaceae</taxon>
        <taxon>Botrytis</taxon>
    </lineage>
</organism>
<evidence type="ECO:0000259" key="6">
    <source>
        <dbReference type="PROSITE" id="PS50850"/>
    </source>
</evidence>
<feature type="transmembrane region" description="Helical" evidence="5">
    <location>
        <begin position="98"/>
        <end position="121"/>
    </location>
</feature>
<dbReference type="VEuPathDB" id="FungiDB:Bcin01g11200"/>
<dbReference type="PROSITE" id="PS50850">
    <property type="entry name" value="MFS"/>
    <property type="match status" value="1"/>
</dbReference>
<feature type="transmembrane region" description="Helical" evidence="5">
    <location>
        <begin position="193"/>
        <end position="211"/>
    </location>
</feature>
<reference evidence="7 8" key="2">
    <citation type="journal article" date="2012" name="Eukaryot. Cell">
        <title>Genome update of Botrytis cinerea strains B05.10 and T4.</title>
        <authorList>
            <person name="Staats M."/>
            <person name="van Kan J.A."/>
        </authorList>
    </citation>
    <scope>NUCLEOTIDE SEQUENCE [LARGE SCALE GENOMIC DNA]</scope>
    <source>
        <strain evidence="7 8">B05.10</strain>
    </source>
</reference>
<dbReference type="AlphaFoldDB" id="A0A384J7X9"/>
<name>A0A384J7X9_BOTFB</name>
<reference evidence="7 8" key="1">
    <citation type="journal article" date="2011" name="PLoS Genet.">
        <title>Genomic analysis of the necrotrophic fungal pathogens Sclerotinia sclerotiorum and Botrytis cinerea.</title>
        <authorList>
            <person name="Amselem J."/>
            <person name="Cuomo C.A."/>
            <person name="van Kan J.A."/>
            <person name="Viaud M."/>
            <person name="Benito E.P."/>
            <person name="Couloux A."/>
            <person name="Coutinho P.M."/>
            <person name="de Vries R.P."/>
            <person name="Dyer P.S."/>
            <person name="Fillinger S."/>
            <person name="Fournier E."/>
            <person name="Gout L."/>
            <person name="Hahn M."/>
            <person name="Kohn L."/>
            <person name="Lapalu N."/>
            <person name="Plummer K.M."/>
            <person name="Pradier J.M."/>
            <person name="Quevillon E."/>
            <person name="Sharon A."/>
            <person name="Simon A."/>
            <person name="ten Have A."/>
            <person name="Tudzynski B."/>
            <person name="Tudzynski P."/>
            <person name="Wincker P."/>
            <person name="Andrew M."/>
            <person name="Anthouard V."/>
            <person name="Beever R.E."/>
            <person name="Beffa R."/>
            <person name="Benoit I."/>
            <person name="Bouzid O."/>
            <person name="Brault B."/>
            <person name="Chen Z."/>
            <person name="Choquer M."/>
            <person name="Collemare J."/>
            <person name="Cotton P."/>
            <person name="Danchin E.G."/>
            <person name="Da Silva C."/>
            <person name="Gautier A."/>
            <person name="Giraud C."/>
            <person name="Giraud T."/>
            <person name="Gonzalez C."/>
            <person name="Grossetete S."/>
            <person name="Guldener U."/>
            <person name="Henrissat B."/>
            <person name="Howlett B.J."/>
            <person name="Kodira C."/>
            <person name="Kretschmer M."/>
            <person name="Lappartient A."/>
            <person name="Leroch M."/>
            <person name="Levis C."/>
            <person name="Mauceli E."/>
            <person name="Neuveglise C."/>
            <person name="Oeser B."/>
            <person name="Pearson M."/>
            <person name="Poulain J."/>
            <person name="Poussereau N."/>
            <person name="Quesneville H."/>
            <person name="Rascle C."/>
            <person name="Schumacher J."/>
            <person name="Segurens B."/>
            <person name="Sexton A."/>
            <person name="Silva E."/>
            <person name="Sirven C."/>
            <person name="Soanes D.M."/>
            <person name="Talbot N.J."/>
            <person name="Templeton M."/>
            <person name="Yandava C."/>
            <person name="Yarden O."/>
            <person name="Zeng Q."/>
            <person name="Rollins J.A."/>
            <person name="Lebrun M.H."/>
            <person name="Dickman M."/>
        </authorList>
    </citation>
    <scope>NUCLEOTIDE SEQUENCE [LARGE SCALE GENOMIC DNA]</scope>
    <source>
        <strain evidence="7 8">B05.10</strain>
    </source>
</reference>
<evidence type="ECO:0000256" key="2">
    <source>
        <dbReference type="ARBA" id="ARBA00022692"/>
    </source>
</evidence>
<proteinExistence type="predicted"/>
<feature type="transmembrane region" description="Helical" evidence="5">
    <location>
        <begin position="133"/>
        <end position="151"/>
    </location>
</feature>
<dbReference type="GO" id="GO:0005886">
    <property type="term" value="C:plasma membrane"/>
    <property type="evidence" value="ECO:0007669"/>
    <property type="project" value="TreeGrafter"/>
</dbReference>
<dbReference type="RefSeq" id="XP_024546738.1">
    <property type="nucleotide sequence ID" value="XM_024690969.1"/>
</dbReference>
<keyword evidence="2 5" id="KW-0812">Transmembrane</keyword>
<evidence type="ECO:0000313" key="8">
    <source>
        <dbReference type="Proteomes" id="UP000001798"/>
    </source>
</evidence>
<gene>
    <name evidence="7" type="ORF">BCIN_01g11200</name>
</gene>
<sequence length="264" mass="28802">MAWGVLDDYKLTKVPGTTLFNKKGLDLADGVEVDPNIKKSGSIILIPQPSDSINDPLNWSLTRKNVIIWILSIASGLTASLGPMVTPGFGEVAATYHVSFNAVSISLVGVLTLVTGTFTFFTSAAATVWGKRPIFIISMVVLLMTSVWGFYATSFVSLTVMRAVQGAASAPVETLVTSTVSDIFFVHQRGQKLAIWGLAILTGVLLGHFRGNYRNHGIFRVFWNHLSLLHSNHSFDVLLCSRDLISTENSRGHLYFGEKIRNGD</sequence>
<feature type="transmembrane region" description="Helical" evidence="5">
    <location>
        <begin position="66"/>
        <end position="86"/>
    </location>
</feature>
<protein>
    <recommendedName>
        <fullName evidence="6">Major facilitator superfamily (MFS) profile domain-containing protein</fullName>
    </recommendedName>
</protein>
<comment type="subcellular location">
    <subcellularLocation>
        <location evidence="1">Membrane</location>
        <topology evidence="1">Multi-pass membrane protein</topology>
    </subcellularLocation>
</comment>
<evidence type="ECO:0000256" key="5">
    <source>
        <dbReference type="SAM" id="Phobius"/>
    </source>
</evidence>
<dbReference type="Proteomes" id="UP000001798">
    <property type="component" value="Chromosome 1"/>
</dbReference>
<dbReference type="SUPFAM" id="SSF103473">
    <property type="entry name" value="MFS general substrate transporter"/>
    <property type="match status" value="1"/>
</dbReference>